<comment type="similarity">
    <text evidence="1">Belongs to the glycosyltransferase 32 family.</text>
</comment>
<dbReference type="RefSeq" id="XP_012182435.1">
    <property type="nucleotide sequence ID" value="XM_012327045.1"/>
</dbReference>
<dbReference type="Proteomes" id="UP000006352">
    <property type="component" value="Unassembled WGS sequence"/>
</dbReference>
<sequence length="530" mass="59608">MFRRRTVYVCLSLLAAVLVGTVVVLSSISYYLAIGSKAYLTEVELDAPFNSSAPWNATEHGKIERIPRILHQTWKSETLPEKWANVSQGCRDMMPDYEYMLWTDASSREFIAQHYPWFLDTFDGYKYTIQRADVIRYFILYHYGGIYLDLDIGCLRPLDALLTYPVILPKTIPVGVSNDLIFSEPGHPFMEQTIHGLMAFDHSWVLNYPTVMFSTGPMFLSAQYGLYTSTHPPTLAQPGGEVRILPKSLYGKNAKPEEAPHSFFSHYYGSSWHADDAAFIGFLGKWGKGLMWVGLVVLILGVVRLALAPRVKPRKYRLRRIGGYEVMMPRWVMRDGRWYLDLGWFGLPASGASTPMHSSSPISLPSDETSEADEDDVQLLPLSFAPRSTSPTGSESSDAVSTTSWQPPSGRSTLDVVRRASRSVMSTLFGTPESPPEVQLRRRMRRSRGVLFFLPALFTHSQEIELPRGRSVERPRSRLAPSLMRRSSLPEKQHDLETGSFLSTQDVQAHSRVASSSGLSDYSTSSTLHS</sequence>
<feature type="compositionally biased region" description="Polar residues" evidence="3">
    <location>
        <begin position="386"/>
        <end position="412"/>
    </location>
</feature>
<dbReference type="InParanoid" id="J4HX87"/>
<dbReference type="AlphaFoldDB" id="J4HX87"/>
<proteinExistence type="inferred from homology"/>
<dbReference type="EMBL" id="HE797103">
    <property type="protein sequence ID" value="CCM03152.1"/>
    <property type="molecule type" value="Genomic_DNA"/>
</dbReference>
<evidence type="ECO:0000313" key="6">
    <source>
        <dbReference type="Proteomes" id="UP000006352"/>
    </source>
</evidence>
<feature type="compositionally biased region" description="Basic and acidic residues" evidence="3">
    <location>
        <begin position="488"/>
        <end position="497"/>
    </location>
</feature>
<dbReference type="GO" id="GO:0016020">
    <property type="term" value="C:membrane"/>
    <property type="evidence" value="ECO:0007669"/>
    <property type="project" value="GOC"/>
</dbReference>
<feature type="transmembrane region" description="Helical" evidence="4">
    <location>
        <begin position="289"/>
        <end position="307"/>
    </location>
</feature>
<keyword evidence="4" id="KW-0472">Membrane</keyword>
<feature type="compositionally biased region" description="Low complexity" evidence="3">
    <location>
        <begin position="515"/>
        <end position="530"/>
    </location>
</feature>
<dbReference type="SUPFAM" id="SSF53448">
    <property type="entry name" value="Nucleotide-diphospho-sugar transferases"/>
    <property type="match status" value="1"/>
</dbReference>
<evidence type="ECO:0000256" key="1">
    <source>
        <dbReference type="ARBA" id="ARBA00009003"/>
    </source>
</evidence>
<dbReference type="PANTHER" id="PTHR32385:SF15">
    <property type="entry name" value="INOSITOL PHOSPHOCERAMIDE MANNOSYLTRANSFERASE 1"/>
    <property type="match status" value="1"/>
</dbReference>
<evidence type="ECO:0000313" key="5">
    <source>
        <dbReference type="EMBL" id="CCM03152.1"/>
    </source>
</evidence>
<organism evidence="5 6">
    <name type="scientific">Fibroporia radiculosa</name>
    <dbReference type="NCBI Taxonomy" id="599839"/>
    <lineage>
        <taxon>Eukaryota</taxon>
        <taxon>Fungi</taxon>
        <taxon>Dikarya</taxon>
        <taxon>Basidiomycota</taxon>
        <taxon>Agaricomycotina</taxon>
        <taxon>Agaricomycetes</taxon>
        <taxon>Polyporales</taxon>
        <taxon>Fibroporiaceae</taxon>
        <taxon>Fibroporia</taxon>
    </lineage>
</organism>
<dbReference type="STRING" id="599839.J4HX87"/>
<evidence type="ECO:0000256" key="4">
    <source>
        <dbReference type="SAM" id="Phobius"/>
    </source>
</evidence>
<keyword evidence="2" id="KW-0808">Transferase</keyword>
<dbReference type="GO" id="GO:0051999">
    <property type="term" value="P:mannosyl-inositol phosphorylceramide biosynthetic process"/>
    <property type="evidence" value="ECO:0007669"/>
    <property type="project" value="TreeGrafter"/>
</dbReference>
<gene>
    <name evidence="5" type="ORF">FIBRA_05274</name>
</gene>
<protein>
    <recommendedName>
        <fullName evidence="7">Glycosyltransferase family 32 protein</fullName>
    </recommendedName>
</protein>
<dbReference type="Pfam" id="PF04488">
    <property type="entry name" value="Gly_transf_sug"/>
    <property type="match status" value="1"/>
</dbReference>
<dbReference type="FunFam" id="3.90.550.20:FF:000005">
    <property type="entry name" value="Unplaced genomic scaffold supercont1.17, whole genome shotgun sequence"/>
    <property type="match status" value="1"/>
</dbReference>
<feature type="region of interest" description="Disordered" evidence="3">
    <location>
        <begin position="384"/>
        <end position="414"/>
    </location>
</feature>
<evidence type="ECO:0008006" key="7">
    <source>
        <dbReference type="Google" id="ProtNLM"/>
    </source>
</evidence>
<keyword evidence="6" id="KW-1185">Reference proteome</keyword>
<dbReference type="InterPro" id="IPR007577">
    <property type="entry name" value="GlycoTrfase_DXD_sugar-bd_CS"/>
</dbReference>
<dbReference type="InterPro" id="IPR051706">
    <property type="entry name" value="Glycosyltransferase_domain"/>
</dbReference>
<dbReference type="Gene3D" id="3.90.550.20">
    <property type="match status" value="1"/>
</dbReference>
<name>J4HX87_9APHY</name>
<feature type="region of interest" description="Disordered" evidence="3">
    <location>
        <begin position="469"/>
        <end position="530"/>
    </location>
</feature>
<evidence type="ECO:0000256" key="3">
    <source>
        <dbReference type="SAM" id="MobiDB-lite"/>
    </source>
</evidence>
<dbReference type="PANTHER" id="PTHR32385">
    <property type="entry name" value="MANNOSYL PHOSPHORYLINOSITOL CERAMIDE SYNTHASE"/>
    <property type="match status" value="1"/>
</dbReference>
<dbReference type="OrthoDB" id="3647at2759"/>
<accession>J4HX87</accession>
<dbReference type="InterPro" id="IPR029044">
    <property type="entry name" value="Nucleotide-diphossugar_trans"/>
</dbReference>
<evidence type="ECO:0000256" key="2">
    <source>
        <dbReference type="ARBA" id="ARBA00022679"/>
    </source>
</evidence>
<keyword evidence="4" id="KW-0812">Transmembrane</keyword>
<dbReference type="GO" id="GO:0000030">
    <property type="term" value="F:mannosyltransferase activity"/>
    <property type="evidence" value="ECO:0007669"/>
    <property type="project" value="TreeGrafter"/>
</dbReference>
<dbReference type="HOGENOM" id="CLU_016900_0_0_1"/>
<keyword evidence="4" id="KW-1133">Transmembrane helix</keyword>
<dbReference type="GeneID" id="24098063"/>
<reference evidence="5 6" key="1">
    <citation type="journal article" date="2012" name="Appl. Environ. Microbiol.">
        <title>Short-read sequencing for genomic analysis of the brown rot fungus Fibroporia radiculosa.</title>
        <authorList>
            <person name="Tang J.D."/>
            <person name="Perkins A.D."/>
            <person name="Sonstegard T.S."/>
            <person name="Schroeder S.G."/>
            <person name="Burgess S.C."/>
            <person name="Diehl S.V."/>
        </authorList>
    </citation>
    <scope>NUCLEOTIDE SEQUENCE [LARGE SCALE GENOMIC DNA]</scope>
    <source>
        <strain evidence="5 6">TFFH 294</strain>
    </source>
</reference>
<feature type="transmembrane region" description="Helical" evidence="4">
    <location>
        <begin position="7"/>
        <end position="32"/>
    </location>
</feature>